<feature type="region of interest" description="Disordered" evidence="2">
    <location>
        <begin position="478"/>
        <end position="498"/>
    </location>
</feature>
<dbReference type="Proteomes" id="UP001321749">
    <property type="component" value="Unassembled WGS sequence"/>
</dbReference>
<feature type="coiled-coil region" evidence="1">
    <location>
        <begin position="31"/>
        <end position="65"/>
    </location>
</feature>
<accession>A0AAV9HPC0</accession>
<reference evidence="4" key="1">
    <citation type="journal article" date="2023" name="Mol. Phylogenet. Evol.">
        <title>Genome-scale phylogeny and comparative genomics of the fungal order Sordariales.</title>
        <authorList>
            <person name="Hensen N."/>
            <person name="Bonometti L."/>
            <person name="Westerberg I."/>
            <person name="Brannstrom I.O."/>
            <person name="Guillou S."/>
            <person name="Cros-Aarteil S."/>
            <person name="Calhoun S."/>
            <person name="Haridas S."/>
            <person name="Kuo A."/>
            <person name="Mondo S."/>
            <person name="Pangilinan J."/>
            <person name="Riley R."/>
            <person name="LaButti K."/>
            <person name="Andreopoulos B."/>
            <person name="Lipzen A."/>
            <person name="Chen C."/>
            <person name="Yan M."/>
            <person name="Daum C."/>
            <person name="Ng V."/>
            <person name="Clum A."/>
            <person name="Steindorff A."/>
            <person name="Ohm R.A."/>
            <person name="Martin F."/>
            <person name="Silar P."/>
            <person name="Natvig D.O."/>
            <person name="Lalanne C."/>
            <person name="Gautier V."/>
            <person name="Ament-Velasquez S.L."/>
            <person name="Kruys A."/>
            <person name="Hutchinson M.I."/>
            <person name="Powell A.J."/>
            <person name="Barry K."/>
            <person name="Miller A.N."/>
            <person name="Grigoriev I.V."/>
            <person name="Debuchy R."/>
            <person name="Gladieux P."/>
            <person name="Hiltunen Thoren M."/>
            <person name="Johannesson H."/>
        </authorList>
    </citation>
    <scope>NUCLEOTIDE SEQUENCE</scope>
    <source>
        <strain evidence="4">PSN324</strain>
    </source>
</reference>
<evidence type="ECO:0000259" key="3">
    <source>
        <dbReference type="Pfam" id="PF24476"/>
    </source>
</evidence>
<evidence type="ECO:0000313" key="5">
    <source>
        <dbReference type="Proteomes" id="UP001321749"/>
    </source>
</evidence>
<keyword evidence="5" id="KW-1185">Reference proteome</keyword>
<dbReference type="AlphaFoldDB" id="A0AAV9HPC0"/>
<feature type="region of interest" description="Disordered" evidence="2">
    <location>
        <begin position="268"/>
        <end position="294"/>
    </location>
</feature>
<protein>
    <recommendedName>
        <fullName evidence="3">DUF7580 domain-containing protein</fullName>
    </recommendedName>
</protein>
<gene>
    <name evidence="4" type="ORF">QBC42DRAFT_267543</name>
</gene>
<dbReference type="Pfam" id="PF24476">
    <property type="entry name" value="DUF7580"/>
    <property type="match status" value="1"/>
</dbReference>
<feature type="compositionally biased region" description="Low complexity" evidence="2">
    <location>
        <begin position="282"/>
        <end position="292"/>
    </location>
</feature>
<comment type="caution">
    <text evidence="4">The sequence shown here is derived from an EMBL/GenBank/DDBJ whole genome shotgun (WGS) entry which is preliminary data.</text>
</comment>
<feature type="domain" description="DUF7580" evidence="3">
    <location>
        <begin position="351"/>
        <end position="609"/>
    </location>
</feature>
<reference evidence="4" key="2">
    <citation type="submission" date="2023-06" db="EMBL/GenBank/DDBJ databases">
        <authorList>
            <consortium name="Lawrence Berkeley National Laboratory"/>
            <person name="Mondo S.J."/>
            <person name="Hensen N."/>
            <person name="Bonometti L."/>
            <person name="Westerberg I."/>
            <person name="Brannstrom I.O."/>
            <person name="Guillou S."/>
            <person name="Cros-Aarteil S."/>
            <person name="Calhoun S."/>
            <person name="Haridas S."/>
            <person name="Kuo A."/>
            <person name="Pangilinan J."/>
            <person name="Riley R."/>
            <person name="Labutti K."/>
            <person name="Andreopoulos B."/>
            <person name="Lipzen A."/>
            <person name="Chen C."/>
            <person name="Yanf M."/>
            <person name="Daum C."/>
            <person name="Ng V."/>
            <person name="Clum A."/>
            <person name="Steindorff A."/>
            <person name="Ohm R."/>
            <person name="Martin F."/>
            <person name="Silar P."/>
            <person name="Natvig D."/>
            <person name="Lalanne C."/>
            <person name="Gautier V."/>
            <person name="Ament-Velasquez S.L."/>
            <person name="Kruys A."/>
            <person name="Hutchinson M.I."/>
            <person name="Powell A.J."/>
            <person name="Barry K."/>
            <person name="Miller A.N."/>
            <person name="Grigoriev I.V."/>
            <person name="Debuchy R."/>
            <person name="Gladieux P."/>
            <person name="Thoren M.H."/>
            <person name="Johannesson H."/>
        </authorList>
    </citation>
    <scope>NUCLEOTIDE SEQUENCE</scope>
    <source>
        <strain evidence="4">PSN324</strain>
    </source>
</reference>
<feature type="compositionally biased region" description="Polar residues" evidence="2">
    <location>
        <begin position="488"/>
        <end position="498"/>
    </location>
</feature>
<dbReference type="PANTHER" id="PTHR35186:SF4">
    <property type="entry name" value="PRION-INHIBITION AND PROPAGATION HELO DOMAIN-CONTAINING PROTEIN"/>
    <property type="match status" value="1"/>
</dbReference>
<organism evidence="4 5">
    <name type="scientific">Cladorrhinum samala</name>
    <dbReference type="NCBI Taxonomy" id="585594"/>
    <lineage>
        <taxon>Eukaryota</taxon>
        <taxon>Fungi</taxon>
        <taxon>Dikarya</taxon>
        <taxon>Ascomycota</taxon>
        <taxon>Pezizomycotina</taxon>
        <taxon>Sordariomycetes</taxon>
        <taxon>Sordariomycetidae</taxon>
        <taxon>Sordariales</taxon>
        <taxon>Podosporaceae</taxon>
        <taxon>Cladorrhinum</taxon>
    </lineage>
</organism>
<dbReference type="InterPro" id="IPR056002">
    <property type="entry name" value="DUF7580"/>
</dbReference>
<feature type="compositionally biased region" description="Low complexity" evidence="2">
    <location>
        <begin position="478"/>
        <end position="487"/>
    </location>
</feature>
<evidence type="ECO:0000256" key="1">
    <source>
        <dbReference type="SAM" id="Coils"/>
    </source>
</evidence>
<evidence type="ECO:0000313" key="4">
    <source>
        <dbReference type="EMBL" id="KAK4462589.1"/>
    </source>
</evidence>
<proteinExistence type="predicted"/>
<keyword evidence="1" id="KW-0175">Coiled coil</keyword>
<evidence type="ECO:0000256" key="2">
    <source>
        <dbReference type="SAM" id="MobiDB-lite"/>
    </source>
</evidence>
<dbReference type="EMBL" id="MU864970">
    <property type="protein sequence ID" value="KAK4462589.1"/>
    <property type="molecule type" value="Genomic_DNA"/>
</dbReference>
<sequence>MSGFEVAGIILGSIPLLISTLEHYCEGVTALQRWRKYERELRSLIRNLETERVKLQNVCEKLLDGLVPLSQFEVMIKNPLSDLWKRQEIHRKIRGRLWEASDVFEATISDVNSAIEEMTKRLDTQNDGKVSEFRRGVFTLRRSTYEDLLKRIKDGVSDLENLTDRNIELEPARRVRSQGKLLRILRDVSRSLYRALRASLDCGCKHDMGIKLERRSLDIMPGDDDEKVICELAFQLAVLSPVKSTKGESNNSEAVEQAWHELLIKSTPQASNQSPPLPLPSSLPSVQPVASPKRGRMRKSVSFGFSHLTTSTTSTTATTTATATMFKSCSDIQTSFAQVTTTMMSFGLSVGGSEPTLRLCEKLQKQNQPTPNSDPYGIIIDHHLGSLRRYTVFPPAQRTSGPWSLISLQDILESNDNSIHVPLSYRDRLHLAVVLSSSALQLHGTPWLPESLDSSMIFFMKARGFPIYSHPLFLTEHNNSNNNNNNNGAQTKTPNSTQEPVTFTFDRNPRLLSLGYLLIELMLGQTLESIRSKSHSSSTSFPPGSQWADYVTAQSVLSRIRAESLNYWTAVTRCIEGEFHQRGCGLDNEELCQDVYAGVVALLEKDLENSC</sequence>
<dbReference type="PANTHER" id="PTHR35186">
    <property type="entry name" value="ANK_REP_REGION DOMAIN-CONTAINING PROTEIN"/>
    <property type="match status" value="1"/>
</dbReference>
<name>A0AAV9HPC0_9PEZI</name>